<sequence length="194" mass="19666">MKLSKLFFACAITLVAQGANAAKGDTATATANWQGVVPGVIQSDGFLITGENGALVTPIGQLMRAQDGTIVAPNIQLEARDNTGTAAAPVVGDLVSSTTRDDGQGGTEARSIEWTIADVAFYANGTPVTGIDWSVRNDGTQLATVTSTGVTQIATHKGDILLLNAASTTADTSVIDAYAGQAAALSVTVVASEL</sequence>
<dbReference type="RefSeq" id="WP_089067616.1">
    <property type="nucleotide sequence ID" value="NZ_CP022358.1"/>
</dbReference>
<keyword evidence="1" id="KW-0732">Signal</keyword>
<dbReference type="KEGG" id="sbj:CF168_08770"/>
<dbReference type="Proteomes" id="UP000198367">
    <property type="component" value="Chromosome"/>
</dbReference>
<organism evidence="2 3">
    <name type="scientific">Shewanella bicestrii</name>
    <dbReference type="NCBI Taxonomy" id="2018305"/>
    <lineage>
        <taxon>Bacteria</taxon>
        <taxon>Pseudomonadati</taxon>
        <taxon>Pseudomonadota</taxon>
        <taxon>Gammaproteobacteria</taxon>
        <taxon>Alteromonadales</taxon>
        <taxon>Shewanellaceae</taxon>
        <taxon>Shewanella</taxon>
    </lineage>
</organism>
<evidence type="ECO:0000256" key="1">
    <source>
        <dbReference type="SAM" id="SignalP"/>
    </source>
</evidence>
<dbReference type="AlphaFoldDB" id="A0A220ULD8"/>
<reference evidence="2 3" key="1">
    <citation type="submission" date="2017-07" db="EMBL/GenBank/DDBJ databases">
        <title>Phenotypical and genomic characterization of a clinical isolate of Shewanella bicestrii sp. nov. producing an extended-spectrum beta-lactamase and a new oxacillinase variant.</title>
        <authorList>
            <person name="Jousset A.B."/>
            <person name="Bonnin R.A."/>
            <person name="Girlich D."/>
            <person name="Dabos L."/>
            <person name="Potron A."/>
            <person name="Dortet L."/>
            <person name="Glaser P."/>
            <person name="Naas T."/>
        </authorList>
    </citation>
    <scope>NUCLEOTIDE SEQUENCE [LARGE SCALE GENOMIC DNA]</scope>
    <source>
        <strain evidence="2 3">JAB-1</strain>
    </source>
</reference>
<accession>A0A220ULD8</accession>
<evidence type="ECO:0000313" key="3">
    <source>
        <dbReference type="Proteomes" id="UP000198367"/>
    </source>
</evidence>
<gene>
    <name evidence="2" type="ORF">CF168_08770</name>
</gene>
<proteinExistence type="predicted"/>
<protein>
    <submittedName>
        <fullName evidence="2">Uncharacterized protein</fullName>
    </submittedName>
</protein>
<dbReference type="EMBL" id="CP022358">
    <property type="protein sequence ID" value="ASK68959.1"/>
    <property type="molecule type" value="Genomic_DNA"/>
</dbReference>
<keyword evidence="3" id="KW-1185">Reference proteome</keyword>
<evidence type="ECO:0000313" key="2">
    <source>
        <dbReference type="EMBL" id="ASK68959.1"/>
    </source>
</evidence>
<name>A0A220ULD8_9GAMM</name>
<feature type="signal peptide" evidence="1">
    <location>
        <begin position="1"/>
        <end position="21"/>
    </location>
</feature>
<feature type="chain" id="PRO_5013007812" evidence="1">
    <location>
        <begin position="22"/>
        <end position="194"/>
    </location>
</feature>